<evidence type="ECO:0000256" key="8">
    <source>
        <dbReference type="ARBA" id="ARBA00022840"/>
    </source>
</evidence>
<dbReference type="CDD" id="cd09641">
    <property type="entry name" value="Cas3''_I"/>
    <property type="match status" value="1"/>
</dbReference>
<keyword evidence="5" id="KW-0547">Nucleotide-binding</keyword>
<accession>A0A643FEN7</accession>
<comment type="caution">
    <text evidence="12">The sequence shown here is derived from an EMBL/GenBank/DDBJ whole genome shotgun (WGS) entry which is preliminary data.</text>
</comment>
<evidence type="ECO:0000259" key="11">
    <source>
        <dbReference type="PROSITE" id="PS51643"/>
    </source>
</evidence>
<dbReference type="GO" id="GO:0005524">
    <property type="term" value="F:ATP binding"/>
    <property type="evidence" value="ECO:0007669"/>
    <property type="project" value="UniProtKB-KW"/>
</dbReference>
<dbReference type="Pfam" id="PF18395">
    <property type="entry name" value="Cas3_C"/>
    <property type="match status" value="1"/>
</dbReference>
<dbReference type="Pfam" id="PF18019">
    <property type="entry name" value="Cas3_HD"/>
    <property type="match status" value="1"/>
</dbReference>
<evidence type="ECO:0000256" key="4">
    <source>
        <dbReference type="ARBA" id="ARBA00022723"/>
    </source>
</evidence>
<sequence>MAGSYSNLSSPVRQLWAKSGEPQGHGLLAHMLDVSSVVEALLAREPLTTRQWAAQAFGLPESEVVRWLAALVGLHDFGKAIPGFQAKWEPGWQRLLACGMQVPAPVLGASDHACATAALLGPALQGLVEADLPWLRAVIQAISAHHGYHYQPVEVKGGAPLREPGPWKSARQELLATYWAVLSPQGRPQCSSLPLSAVNWLAGLTSVADWIASNTAWFPLGERADALADHLLAARALAEAALDDIGWRPAHALLPAGDTASINALLSTMVNRPEMEARPLQRVGDALLQQASSPCLMLVEAPMGEGKTELAFLAHLRLQAALGHRGLFVALPTQATGNALFSRAHTFLRQFSPGPVDLQLAHGGAAMNEELRHLRDINHSADDSVSASVWFSQRRRPLLSPYGVGTVDQALYGVLNVKHHFVRLWGLANRVVVLDEVHAYDSYTSGLIISLLRWLRALGCSVVLMSATLPRARRDELVRAWGGQPKDLPALAYPRVALVDAHAVHGAHFEARPLSPITLRGLGDSLDELAAQAMALVAEGGCGAVIVNTVDRAQQLCQRLQAQLGPDVPVLLFHARFPMDERQRLETEVIQRFGVQGPRPARALLVATQVAEQSLDIDFDFMLSDLAPVDLLLQRAGRLHRHARTRPAQHAQACLWVAGLLPGQLPELKKTAWGFVYEPYILGRTWALLTQEHTLQLPQDIDRLVQAVYDIDIPLPDGLEEAIQTFIEVESYGAHVAKVNKQRTESRQVALDPQDAPEDAYAHKPRGHEVEEGGIGLENCTRQGDDAVTLVPVAVLPDGRWQAGPAGPIFASDQALDDATARALYARQLKVSRKALVKHFQPQEPPPAFAGHPLLKYLRPLPLCEGRCAAGALQLRLDAALGLVYEKAASPVASKEESA</sequence>
<dbReference type="AlphaFoldDB" id="A0A643FEN7"/>
<gene>
    <name evidence="12" type="primary">cas3</name>
    <name evidence="12" type="ORF">F7Q92_05690</name>
</gene>
<evidence type="ECO:0000256" key="2">
    <source>
        <dbReference type="ARBA" id="ARBA00009046"/>
    </source>
</evidence>
<reference evidence="12 13" key="1">
    <citation type="submission" date="2019-09" db="EMBL/GenBank/DDBJ databases">
        <title>Draft genome sequences of 48 bacterial type strains from the CCUG.</title>
        <authorList>
            <person name="Tunovic T."/>
            <person name="Pineiro-Iglesias B."/>
            <person name="Unosson C."/>
            <person name="Inganas E."/>
            <person name="Ohlen M."/>
            <person name="Cardew S."/>
            <person name="Jensie-Markopoulos S."/>
            <person name="Salva-Serra F."/>
            <person name="Jaen-Luchoro D."/>
            <person name="Karlsson R."/>
            <person name="Svensson-Stadler L."/>
            <person name="Chun J."/>
            <person name="Moore E."/>
        </authorList>
    </citation>
    <scope>NUCLEOTIDE SEQUENCE [LARGE SCALE GENOMIC DNA]</scope>
    <source>
        <strain evidence="12 13">CCUG 30977</strain>
    </source>
</reference>
<dbReference type="RefSeq" id="WP_151123219.1">
    <property type="nucleotide sequence ID" value="NZ_CP088082.1"/>
</dbReference>
<proteinExistence type="inferred from homology"/>
<dbReference type="GO" id="GO:0016787">
    <property type="term" value="F:hydrolase activity"/>
    <property type="evidence" value="ECO:0007669"/>
    <property type="project" value="UniProtKB-KW"/>
</dbReference>
<dbReference type="Gene3D" id="1.10.3210.30">
    <property type="match status" value="1"/>
</dbReference>
<dbReference type="InterPro" id="IPR001650">
    <property type="entry name" value="Helicase_C-like"/>
</dbReference>
<name>A0A643FEN7_IDEDE</name>
<evidence type="ECO:0000256" key="9">
    <source>
        <dbReference type="ARBA" id="ARBA00023118"/>
    </source>
</evidence>
<feature type="domain" description="HD Cas3-type" evidence="11">
    <location>
        <begin position="20"/>
        <end position="211"/>
    </location>
</feature>
<dbReference type="GO" id="GO:0051607">
    <property type="term" value="P:defense response to virus"/>
    <property type="evidence" value="ECO:0007669"/>
    <property type="project" value="UniProtKB-KW"/>
</dbReference>
<keyword evidence="4" id="KW-0479">Metal-binding</keyword>
<dbReference type="EMBL" id="VZPB01000009">
    <property type="protein sequence ID" value="KAB0583963.1"/>
    <property type="molecule type" value="Genomic_DNA"/>
</dbReference>
<dbReference type="InterPro" id="IPR038257">
    <property type="entry name" value="CRISPR-assoc_Cas3_HD_sf"/>
</dbReference>
<keyword evidence="7" id="KW-0347">Helicase</keyword>
<dbReference type="GO" id="GO:0004518">
    <property type="term" value="F:nuclease activity"/>
    <property type="evidence" value="ECO:0007669"/>
    <property type="project" value="UniProtKB-KW"/>
</dbReference>
<dbReference type="GO" id="GO:0003723">
    <property type="term" value="F:RNA binding"/>
    <property type="evidence" value="ECO:0007669"/>
    <property type="project" value="TreeGrafter"/>
</dbReference>
<dbReference type="OrthoDB" id="9810236at2"/>
<comment type="similarity">
    <text evidence="1">In the N-terminal section; belongs to the CRISPR-associated nuclease Cas3-HD family.</text>
</comment>
<keyword evidence="3" id="KW-0540">Nuclease</keyword>
<dbReference type="InterPro" id="IPR041372">
    <property type="entry name" value="Cas3_C"/>
</dbReference>
<dbReference type="InterPro" id="IPR027417">
    <property type="entry name" value="P-loop_NTPase"/>
</dbReference>
<evidence type="ECO:0000259" key="10">
    <source>
        <dbReference type="PROSITE" id="PS51194"/>
    </source>
</evidence>
<dbReference type="PROSITE" id="PS51194">
    <property type="entry name" value="HELICASE_CTER"/>
    <property type="match status" value="1"/>
</dbReference>
<dbReference type="GO" id="GO:0046872">
    <property type="term" value="F:metal ion binding"/>
    <property type="evidence" value="ECO:0007669"/>
    <property type="project" value="UniProtKB-KW"/>
</dbReference>
<dbReference type="PANTHER" id="PTHR47963">
    <property type="entry name" value="DEAD-BOX ATP-DEPENDENT RNA HELICASE 47, MITOCHONDRIAL"/>
    <property type="match status" value="1"/>
</dbReference>
<dbReference type="NCBIfam" id="TIGR01587">
    <property type="entry name" value="cas3_core"/>
    <property type="match status" value="1"/>
</dbReference>
<dbReference type="NCBIfam" id="TIGR01596">
    <property type="entry name" value="cas3_HD"/>
    <property type="match status" value="1"/>
</dbReference>
<dbReference type="InterPro" id="IPR011545">
    <property type="entry name" value="DEAD/DEAH_box_helicase_dom"/>
</dbReference>
<dbReference type="SUPFAM" id="SSF52540">
    <property type="entry name" value="P-loop containing nucleoside triphosphate hydrolases"/>
    <property type="match status" value="1"/>
</dbReference>
<protein>
    <submittedName>
        <fullName evidence="12">CRISPR-associated helicase Cas3</fullName>
    </submittedName>
</protein>
<dbReference type="Gene3D" id="3.40.50.300">
    <property type="entry name" value="P-loop containing nucleotide triphosphate hydrolases"/>
    <property type="match status" value="2"/>
</dbReference>
<dbReference type="Pfam" id="PF22590">
    <property type="entry name" value="Cas3-like_C_2"/>
    <property type="match status" value="1"/>
</dbReference>
<dbReference type="SMART" id="SM00490">
    <property type="entry name" value="HELICc"/>
    <property type="match status" value="1"/>
</dbReference>
<evidence type="ECO:0000256" key="5">
    <source>
        <dbReference type="ARBA" id="ARBA00022741"/>
    </source>
</evidence>
<evidence type="ECO:0000256" key="3">
    <source>
        <dbReference type="ARBA" id="ARBA00022722"/>
    </source>
</evidence>
<dbReference type="InterPro" id="IPR054712">
    <property type="entry name" value="Cas3-like_dom"/>
</dbReference>
<keyword evidence="6" id="KW-0378">Hydrolase</keyword>
<dbReference type="GO" id="GO:0003724">
    <property type="term" value="F:RNA helicase activity"/>
    <property type="evidence" value="ECO:0007669"/>
    <property type="project" value="TreeGrafter"/>
</dbReference>
<dbReference type="Pfam" id="PF00270">
    <property type="entry name" value="DEAD"/>
    <property type="match status" value="1"/>
</dbReference>
<dbReference type="PROSITE" id="PS51643">
    <property type="entry name" value="HD_CAS3"/>
    <property type="match status" value="1"/>
</dbReference>
<comment type="similarity">
    <text evidence="2">In the central section; belongs to the CRISPR-associated helicase Cas3 family.</text>
</comment>
<keyword evidence="8" id="KW-0067">ATP-binding</keyword>
<evidence type="ECO:0000256" key="6">
    <source>
        <dbReference type="ARBA" id="ARBA00022801"/>
    </source>
</evidence>
<organism evidence="12 13">
    <name type="scientific">Ideonella dechloratans</name>
    <dbReference type="NCBI Taxonomy" id="36863"/>
    <lineage>
        <taxon>Bacteria</taxon>
        <taxon>Pseudomonadati</taxon>
        <taxon>Pseudomonadota</taxon>
        <taxon>Betaproteobacteria</taxon>
        <taxon>Burkholderiales</taxon>
        <taxon>Sphaerotilaceae</taxon>
        <taxon>Ideonella</taxon>
    </lineage>
</organism>
<feature type="domain" description="Helicase C-terminal" evidence="10">
    <location>
        <begin position="521"/>
        <end position="727"/>
    </location>
</feature>
<keyword evidence="13" id="KW-1185">Reference proteome</keyword>
<dbReference type="InterPro" id="IPR050547">
    <property type="entry name" value="DEAD_box_RNA_helicases"/>
</dbReference>
<dbReference type="PANTHER" id="PTHR47963:SF9">
    <property type="entry name" value="CRISPR-ASSOCIATED ENDONUCLEASE_HELICASE CAS3"/>
    <property type="match status" value="1"/>
</dbReference>
<dbReference type="InterPro" id="IPR006474">
    <property type="entry name" value="Helicase_Cas3_CRISPR-ass_core"/>
</dbReference>
<keyword evidence="9" id="KW-0051">Antiviral defense</keyword>
<dbReference type="Proteomes" id="UP000430120">
    <property type="component" value="Unassembled WGS sequence"/>
</dbReference>
<evidence type="ECO:0000313" key="13">
    <source>
        <dbReference type="Proteomes" id="UP000430120"/>
    </source>
</evidence>
<evidence type="ECO:0000256" key="7">
    <source>
        <dbReference type="ARBA" id="ARBA00022806"/>
    </source>
</evidence>
<evidence type="ECO:0000256" key="1">
    <source>
        <dbReference type="ARBA" id="ARBA00006847"/>
    </source>
</evidence>
<evidence type="ECO:0000313" key="12">
    <source>
        <dbReference type="EMBL" id="KAB0583963.1"/>
    </source>
</evidence>
<dbReference type="InterPro" id="IPR006483">
    <property type="entry name" value="CRISPR-assoc_Cas3_HD"/>
</dbReference>